<name>D0L586_GORB4</name>
<dbReference type="KEGG" id="gbr:Gbro_4188"/>
<dbReference type="HOGENOM" id="CLU_1097384_0_0_11"/>
<proteinExistence type="predicted"/>
<organism evidence="1 2">
    <name type="scientific">Gordonia bronchialis (strain ATCC 25592 / DSM 43247 / BCRC 13721 / JCM 3198 / KCTC 3076 / NBRC 16047 / NCTC 10667)</name>
    <name type="common">Rhodococcus bronchialis</name>
    <dbReference type="NCBI Taxonomy" id="526226"/>
    <lineage>
        <taxon>Bacteria</taxon>
        <taxon>Bacillati</taxon>
        <taxon>Actinomycetota</taxon>
        <taxon>Actinomycetes</taxon>
        <taxon>Mycobacteriales</taxon>
        <taxon>Gordoniaceae</taxon>
        <taxon>Gordonia</taxon>
    </lineage>
</organism>
<reference evidence="1 2" key="2">
    <citation type="journal article" date="2010" name="Stand. Genomic Sci.">
        <title>Complete genome sequence of Gordonia bronchialis type strain (3410).</title>
        <authorList>
            <person name="Ivanova N."/>
            <person name="Sikorski J."/>
            <person name="Jando M."/>
            <person name="Lapidus A."/>
            <person name="Nolan M."/>
            <person name="Lucas S."/>
            <person name="Del Rio T.G."/>
            <person name="Tice H."/>
            <person name="Copeland A."/>
            <person name="Cheng J.F."/>
            <person name="Chen F."/>
            <person name="Bruce D."/>
            <person name="Goodwin L."/>
            <person name="Pitluck S."/>
            <person name="Mavromatis K."/>
            <person name="Ovchinnikova G."/>
            <person name="Pati A."/>
            <person name="Chen A."/>
            <person name="Palaniappan K."/>
            <person name="Land M."/>
            <person name="Hauser L."/>
            <person name="Chang Y.J."/>
            <person name="Jeffries C.D."/>
            <person name="Chain P."/>
            <person name="Saunders E."/>
            <person name="Han C."/>
            <person name="Detter J.C."/>
            <person name="Brettin T."/>
            <person name="Rohde M."/>
            <person name="Goker M."/>
            <person name="Bristow J."/>
            <person name="Eisen J.A."/>
            <person name="Markowitz V."/>
            <person name="Hugenholtz P."/>
            <person name="Klenk H.P."/>
            <person name="Kyrpides N.C."/>
        </authorList>
    </citation>
    <scope>NUCLEOTIDE SEQUENCE [LARGE SCALE GENOMIC DNA]</scope>
    <source>
        <strain evidence="2">ATCC 25592 / DSM 43247 / BCRC 13721 / JCM 3198 / KCTC 3076 / NBRC 16047 / NCTC 10667</strain>
    </source>
</reference>
<gene>
    <name evidence="1" type="ordered locus">Gbro_4188</name>
</gene>
<protein>
    <submittedName>
        <fullName evidence="1">Uncharacterized protein</fullName>
    </submittedName>
</protein>
<evidence type="ECO:0000313" key="1">
    <source>
        <dbReference type="EMBL" id="ACY23344.1"/>
    </source>
</evidence>
<keyword evidence="2" id="KW-1185">Reference proteome</keyword>
<sequence length="253" mass="27453">MVGDVFWFDRPPPDGWEATSPSDNPIWTWRSPDGDCSLRVVCESAPGVELDRGAITSLAKLTAFTQVPGLARVEHVARCVFFGDVPAVGTRMIWNGDRQELEVTYFGLGPGHLCSVSVRSVGSQSQSVQRAWDFANSKRLGTSGRGLARNHRRWERGDLVGLPDANGGFSVAKVLAWEDGGIHLCQYGERFDALPIGTDAELLALTAGGVGHLPVSWRTFDGWRPSLLQRAGTTDAELVGFNAWNNDPAAGYL</sequence>
<accession>D0L586</accession>
<dbReference type="STRING" id="526226.Gbro_4188"/>
<dbReference type="EMBL" id="CP001802">
    <property type="protein sequence ID" value="ACY23344.1"/>
    <property type="molecule type" value="Genomic_DNA"/>
</dbReference>
<dbReference type="AlphaFoldDB" id="D0L586"/>
<dbReference type="Proteomes" id="UP000001219">
    <property type="component" value="Chromosome"/>
</dbReference>
<reference evidence="2" key="1">
    <citation type="submission" date="2009-10" db="EMBL/GenBank/DDBJ databases">
        <title>The complete chromosome of Gordonia bronchialis DSM 43247.</title>
        <authorList>
            <consortium name="US DOE Joint Genome Institute (JGI-PGF)"/>
            <person name="Lucas S."/>
            <person name="Copeland A."/>
            <person name="Lapidus A."/>
            <person name="Glavina del Rio T."/>
            <person name="Dalin E."/>
            <person name="Tice H."/>
            <person name="Bruce D."/>
            <person name="Goodwin L."/>
            <person name="Pitluck S."/>
            <person name="Kyrpides N."/>
            <person name="Mavromatis K."/>
            <person name="Ivanova N."/>
            <person name="Ovchinnikova G."/>
            <person name="Saunders E."/>
            <person name="Brettin T."/>
            <person name="Detter J.C."/>
            <person name="Han C."/>
            <person name="Larimer F."/>
            <person name="Land M."/>
            <person name="Hauser L."/>
            <person name="Markowitz V."/>
            <person name="Cheng J.-F."/>
            <person name="Hugenholtz P."/>
            <person name="Woyke T."/>
            <person name="Wu D."/>
            <person name="Jando M."/>
            <person name="Schneider S."/>
            <person name="Goeker M."/>
            <person name="Klenk H.-P."/>
            <person name="Eisen J.A."/>
        </authorList>
    </citation>
    <scope>NUCLEOTIDE SEQUENCE [LARGE SCALE GENOMIC DNA]</scope>
    <source>
        <strain evidence="2">ATCC 25592 / DSM 43247 / BCRC 13721 / JCM 3198 / KCTC 3076 / NBRC 16047 / NCTC 10667</strain>
    </source>
</reference>
<evidence type="ECO:0000313" key="2">
    <source>
        <dbReference type="Proteomes" id="UP000001219"/>
    </source>
</evidence>